<name>A0A8H8RG62_9HELO</name>
<evidence type="ECO:0008006" key="5">
    <source>
        <dbReference type="Google" id="ProtNLM"/>
    </source>
</evidence>
<protein>
    <recommendedName>
        <fullName evidence="5">GPI-anchored protein</fullName>
    </recommendedName>
</protein>
<keyword evidence="2" id="KW-1133">Transmembrane helix</keyword>
<evidence type="ECO:0000313" key="3">
    <source>
        <dbReference type="EMBL" id="TVY34779.1"/>
    </source>
</evidence>
<dbReference type="AlphaFoldDB" id="A0A8H8RG62"/>
<proteinExistence type="predicted"/>
<sequence>MPITPVRMTRNQSPATSLPPLSSEEGHMKLHRYTRYRRCWLAALAVLFVAVINVGILFAAHKHYHDMGGRGFLKTKRVGSPSDVCLPLRKIEVRDNESKTLSVSSVGLGEDVPFYACGDQQNSCEAFGQPVICCPVGTACNPTTVEISPSGIFCCNSALNPEGCFVSRHNPPVCMAGTTECSRETGGGCCPENTMCSPNGCIHAVPPYIISSSVVAIGASGLSPTSGAGGTESLTTITRTVTERPAATATMVKDGEVAQSGVRKDSVILSFPYAMAWMLVCLAALMRLL</sequence>
<accession>A0A8H8RG62</accession>
<feature type="region of interest" description="Disordered" evidence="1">
    <location>
        <begin position="1"/>
        <end position="23"/>
    </location>
</feature>
<evidence type="ECO:0000256" key="2">
    <source>
        <dbReference type="SAM" id="Phobius"/>
    </source>
</evidence>
<reference evidence="3 4" key="1">
    <citation type="submission" date="2018-05" db="EMBL/GenBank/DDBJ databases">
        <title>Genome sequencing and assembly of the regulated plant pathogen Lachnellula willkommii and related sister species for the development of diagnostic species identification markers.</title>
        <authorList>
            <person name="Giroux E."/>
            <person name="Bilodeau G."/>
        </authorList>
    </citation>
    <scope>NUCLEOTIDE SEQUENCE [LARGE SCALE GENOMIC DNA]</scope>
    <source>
        <strain evidence="3 4">CBS 197.66</strain>
    </source>
</reference>
<evidence type="ECO:0000313" key="4">
    <source>
        <dbReference type="Proteomes" id="UP000462212"/>
    </source>
</evidence>
<keyword evidence="2" id="KW-0812">Transmembrane</keyword>
<dbReference type="Proteomes" id="UP000462212">
    <property type="component" value="Unassembled WGS sequence"/>
</dbReference>
<feature type="compositionally biased region" description="Polar residues" evidence="1">
    <location>
        <begin position="9"/>
        <end position="20"/>
    </location>
</feature>
<keyword evidence="4" id="KW-1185">Reference proteome</keyword>
<evidence type="ECO:0000256" key="1">
    <source>
        <dbReference type="SAM" id="MobiDB-lite"/>
    </source>
</evidence>
<organism evidence="3 4">
    <name type="scientific">Lachnellula subtilissima</name>
    <dbReference type="NCBI Taxonomy" id="602034"/>
    <lineage>
        <taxon>Eukaryota</taxon>
        <taxon>Fungi</taxon>
        <taxon>Dikarya</taxon>
        <taxon>Ascomycota</taxon>
        <taxon>Pezizomycotina</taxon>
        <taxon>Leotiomycetes</taxon>
        <taxon>Helotiales</taxon>
        <taxon>Lachnaceae</taxon>
        <taxon>Lachnellula</taxon>
    </lineage>
</organism>
<feature type="transmembrane region" description="Helical" evidence="2">
    <location>
        <begin position="39"/>
        <end position="60"/>
    </location>
</feature>
<dbReference type="EMBL" id="QGMJ01000600">
    <property type="protein sequence ID" value="TVY34779.1"/>
    <property type="molecule type" value="Genomic_DNA"/>
</dbReference>
<comment type="caution">
    <text evidence="3">The sequence shown here is derived from an EMBL/GenBank/DDBJ whole genome shotgun (WGS) entry which is preliminary data.</text>
</comment>
<keyword evidence="2" id="KW-0472">Membrane</keyword>
<gene>
    <name evidence="3" type="ORF">LSUB1_G007374</name>
</gene>
<dbReference type="OrthoDB" id="3545167at2759"/>